<dbReference type="SUPFAM" id="SSF141694">
    <property type="entry name" value="AF2212/PG0164-like"/>
    <property type="match status" value="1"/>
</dbReference>
<gene>
    <name evidence="1" type="ORF">KMW28_25760</name>
</gene>
<proteinExistence type="predicted"/>
<reference evidence="1 2" key="1">
    <citation type="submission" date="2021-05" db="EMBL/GenBank/DDBJ databases">
        <title>Comparative genomic studies on the polysaccharide-degrading batcterial strains of the Flammeovirga genus.</title>
        <authorList>
            <person name="Zewei F."/>
            <person name="Zheng Z."/>
            <person name="Yu L."/>
            <person name="Ruyue G."/>
            <person name="Yanhong M."/>
            <person name="Yuanyuan C."/>
            <person name="Jingyan G."/>
            <person name="Wenjun H."/>
        </authorList>
    </citation>
    <scope>NUCLEOTIDE SEQUENCE [LARGE SCALE GENOMIC DNA]</scope>
    <source>
        <strain evidence="1 2">NBRC:100898</strain>
    </source>
</reference>
<dbReference type="InterPro" id="IPR015018">
    <property type="entry name" value="DUF1905"/>
</dbReference>
<dbReference type="AlphaFoldDB" id="A0AAX1N9Q8"/>
<dbReference type="EMBL" id="CP076133">
    <property type="protein sequence ID" value="QWG04303.1"/>
    <property type="molecule type" value="Genomic_DNA"/>
</dbReference>
<dbReference type="Proteomes" id="UP000678679">
    <property type="component" value="Chromosome 2"/>
</dbReference>
<protein>
    <submittedName>
        <fullName evidence="1">DUF1905 domain-containing protein</fullName>
    </submittedName>
</protein>
<dbReference type="KEGG" id="fya:KMW28_25760"/>
<organism evidence="1 2">
    <name type="scientific">Flammeovirga yaeyamensis</name>
    <dbReference type="NCBI Taxonomy" id="367791"/>
    <lineage>
        <taxon>Bacteria</taxon>
        <taxon>Pseudomonadati</taxon>
        <taxon>Bacteroidota</taxon>
        <taxon>Cytophagia</taxon>
        <taxon>Cytophagales</taxon>
        <taxon>Flammeovirgaceae</taxon>
        <taxon>Flammeovirga</taxon>
    </lineage>
</organism>
<dbReference type="Gene3D" id="2.40.30.100">
    <property type="entry name" value="AF2212/PG0164-like"/>
    <property type="match status" value="1"/>
</dbReference>
<evidence type="ECO:0000313" key="1">
    <source>
        <dbReference type="EMBL" id="QWG04303.1"/>
    </source>
</evidence>
<accession>A0AAX1N9Q8</accession>
<dbReference type="Pfam" id="PF08922">
    <property type="entry name" value="DUF1905"/>
    <property type="match status" value="1"/>
</dbReference>
<dbReference type="Pfam" id="PF13376">
    <property type="entry name" value="OmdA"/>
    <property type="match status" value="1"/>
</dbReference>
<keyword evidence="2" id="KW-1185">Reference proteome</keyword>
<sequence length="152" mass="17662">MIELKLTIQKFEGKGGWSYVDVPGITSDRNTHFGWVTVSGSIDGYPLEKVKLMPKGDGLLFLPIKKEIRKKIKKEQGDEVHIKLYLDNEEVNNPEILYNILLDISDKAAKNFKNLHRSRQRDIIQRIFDNRNEDVQTQRINELIVELESKNV</sequence>
<name>A0AAX1N9Q8_9BACT</name>
<dbReference type="RefSeq" id="WP_169663784.1">
    <property type="nucleotide sequence ID" value="NZ_CP076133.1"/>
</dbReference>
<dbReference type="InterPro" id="IPR037079">
    <property type="entry name" value="AF2212/PG0164-like_sf"/>
</dbReference>
<evidence type="ECO:0000313" key="2">
    <source>
        <dbReference type="Proteomes" id="UP000678679"/>
    </source>
</evidence>